<dbReference type="EMBL" id="CM004474">
    <property type="protein sequence ID" value="OCT79937.1"/>
    <property type="molecule type" value="Genomic_DNA"/>
</dbReference>
<organism evidence="2 3">
    <name type="scientific">Xenopus laevis</name>
    <name type="common">African clawed frog</name>
    <dbReference type="NCBI Taxonomy" id="8355"/>
    <lineage>
        <taxon>Eukaryota</taxon>
        <taxon>Metazoa</taxon>
        <taxon>Chordata</taxon>
        <taxon>Craniata</taxon>
        <taxon>Vertebrata</taxon>
        <taxon>Euteleostomi</taxon>
        <taxon>Amphibia</taxon>
        <taxon>Batrachia</taxon>
        <taxon>Anura</taxon>
        <taxon>Pipoidea</taxon>
        <taxon>Pipidae</taxon>
        <taxon>Xenopodinae</taxon>
        <taxon>Xenopus</taxon>
        <taxon>Xenopus</taxon>
    </lineage>
</organism>
<evidence type="ECO:0000313" key="3">
    <source>
        <dbReference type="Proteomes" id="UP000694892"/>
    </source>
</evidence>
<evidence type="ECO:0000313" key="2">
    <source>
        <dbReference type="EMBL" id="OCT79937.1"/>
    </source>
</evidence>
<keyword evidence="1" id="KW-0812">Transmembrane</keyword>
<name>A0A974HJ12_XENLA</name>
<evidence type="ECO:0000256" key="1">
    <source>
        <dbReference type="SAM" id="Phobius"/>
    </source>
</evidence>
<dbReference type="AlphaFoldDB" id="A0A974HJ12"/>
<keyword evidence="1" id="KW-1133">Transmembrane helix</keyword>
<reference evidence="3" key="1">
    <citation type="journal article" date="2016" name="Nature">
        <title>Genome evolution in the allotetraploid frog Xenopus laevis.</title>
        <authorList>
            <person name="Session A.M."/>
            <person name="Uno Y."/>
            <person name="Kwon T."/>
            <person name="Chapman J.A."/>
            <person name="Toyoda A."/>
            <person name="Takahashi S."/>
            <person name="Fukui A."/>
            <person name="Hikosaka A."/>
            <person name="Suzuki A."/>
            <person name="Kondo M."/>
            <person name="van Heeringen S.J."/>
            <person name="Quigley I."/>
            <person name="Heinz S."/>
            <person name="Ogino H."/>
            <person name="Ochi H."/>
            <person name="Hellsten U."/>
            <person name="Lyons J.B."/>
            <person name="Simakov O."/>
            <person name="Putnam N."/>
            <person name="Stites J."/>
            <person name="Kuroki Y."/>
            <person name="Tanaka T."/>
            <person name="Michiue T."/>
            <person name="Watanabe M."/>
            <person name="Bogdanovic O."/>
            <person name="Lister R."/>
            <person name="Georgiou G."/>
            <person name="Paranjpe S.S."/>
            <person name="van Kruijsbergen I."/>
            <person name="Shu S."/>
            <person name="Carlson J."/>
            <person name="Kinoshita T."/>
            <person name="Ohta Y."/>
            <person name="Mawaribuchi S."/>
            <person name="Jenkins J."/>
            <person name="Grimwood J."/>
            <person name="Schmutz J."/>
            <person name="Mitros T."/>
            <person name="Mozaffari S.V."/>
            <person name="Suzuki Y."/>
            <person name="Haramoto Y."/>
            <person name="Yamamoto T.S."/>
            <person name="Takagi C."/>
            <person name="Heald R."/>
            <person name="Miller K."/>
            <person name="Haudenschild C."/>
            <person name="Kitzman J."/>
            <person name="Nakayama T."/>
            <person name="Izutsu Y."/>
            <person name="Robert J."/>
            <person name="Fortriede J."/>
            <person name="Burns K."/>
            <person name="Lotay V."/>
            <person name="Karimi K."/>
            <person name="Yasuoka Y."/>
            <person name="Dichmann D.S."/>
            <person name="Flajnik M.F."/>
            <person name="Houston D.W."/>
            <person name="Shendure J."/>
            <person name="DuPasquier L."/>
            <person name="Vize P.D."/>
            <person name="Zorn A.M."/>
            <person name="Ito M."/>
            <person name="Marcotte E.M."/>
            <person name="Wallingford J.B."/>
            <person name="Ito Y."/>
            <person name="Asashima M."/>
            <person name="Ueno N."/>
            <person name="Matsuda Y."/>
            <person name="Veenstra G.J."/>
            <person name="Fujiyama A."/>
            <person name="Harland R.M."/>
            <person name="Taira M."/>
            <person name="Rokhsar D.S."/>
        </authorList>
    </citation>
    <scope>NUCLEOTIDE SEQUENCE [LARGE SCALE GENOMIC DNA]</scope>
    <source>
        <strain evidence="3">J</strain>
    </source>
</reference>
<accession>A0A974HJ12</accession>
<keyword evidence="1" id="KW-0472">Membrane</keyword>
<protein>
    <submittedName>
        <fullName evidence="2">Uncharacterized protein</fullName>
    </submittedName>
</protein>
<proteinExistence type="predicted"/>
<sequence>MVLRDHVSAIDELATATERLRVQLPDEPKPSPPVLHIIELHEIPPVDVSAVCEEPLTFSEEPDCINTPGGIIMIQGLSFLSPRWERSAGPFCFHHLSSQYWAPTIGPPLLRPLLSAFHTLGPCNQPTLPQAPAIGPPRIGPPPSVLPCKWITSPLAPQSWALTISHLHPLALPTLGPNHQPFPPLAPPFNLPLLGPLHHGPPLLVRHTTSPRHKPSMGPYHRPPISHLQPLAHPTLDPHHQPFPPLAPPFNPPVLGPLHHSTPPLALAYIFLHSVHLQWAICIISRLISFLFFLLTWFLIF</sequence>
<feature type="transmembrane region" description="Helical" evidence="1">
    <location>
        <begin position="277"/>
        <end position="300"/>
    </location>
</feature>
<gene>
    <name evidence="2" type="ORF">XELAEV_18026752mg</name>
</gene>
<dbReference type="Proteomes" id="UP000694892">
    <property type="component" value="Chromosome 5L"/>
</dbReference>